<evidence type="ECO:0000313" key="2">
    <source>
        <dbReference type="EMBL" id="BDM70586.1"/>
    </source>
</evidence>
<gene>
    <name evidence="2" type="ORF">HEK616_40730</name>
</gene>
<sequence>MTDERRKRYAAALYKIANPHFRWVDLHEGMPDHDHWLDEADAAITVADEELRVLEGDCIRLSEELDDAREANVELSRYARDAAHWEAVADRMRGEIARLRAEHDRERVSLCADRNRAEATIERVRAVVDAADLSERETGFFMNLCDALDGTA</sequence>
<keyword evidence="1" id="KW-0175">Coiled coil</keyword>
<feature type="coiled-coil region" evidence="1">
    <location>
        <begin position="37"/>
        <end position="102"/>
    </location>
</feature>
<keyword evidence="3" id="KW-1185">Reference proteome</keyword>
<dbReference type="EMBL" id="AP026073">
    <property type="protein sequence ID" value="BDM70586.1"/>
    <property type="molecule type" value="Genomic_DNA"/>
</dbReference>
<reference evidence="2" key="1">
    <citation type="submission" date="2022-06" db="EMBL/GenBank/DDBJ databases">
        <title>Complete genome sequence of Streptomyces nigrescens HEK616.</title>
        <authorList>
            <person name="Asamizu S."/>
            <person name="Onaka H."/>
        </authorList>
    </citation>
    <scope>NUCLEOTIDE SEQUENCE</scope>
    <source>
        <strain evidence="2">HEK616</strain>
    </source>
</reference>
<name>A0ABN6R100_STRNI</name>
<proteinExistence type="predicted"/>
<evidence type="ECO:0000256" key="1">
    <source>
        <dbReference type="SAM" id="Coils"/>
    </source>
</evidence>
<organism evidence="2 3">
    <name type="scientific">Streptomyces nigrescens</name>
    <dbReference type="NCBI Taxonomy" id="1920"/>
    <lineage>
        <taxon>Bacteria</taxon>
        <taxon>Bacillati</taxon>
        <taxon>Actinomycetota</taxon>
        <taxon>Actinomycetes</taxon>
        <taxon>Kitasatosporales</taxon>
        <taxon>Streptomycetaceae</taxon>
        <taxon>Streptomyces</taxon>
    </lineage>
</organism>
<evidence type="ECO:0000313" key="3">
    <source>
        <dbReference type="Proteomes" id="UP001059597"/>
    </source>
</evidence>
<accession>A0ABN6R100</accession>
<protein>
    <submittedName>
        <fullName evidence="2">Uncharacterized protein</fullName>
    </submittedName>
</protein>
<dbReference type="Proteomes" id="UP001059597">
    <property type="component" value="Chromosome"/>
</dbReference>
<dbReference type="RefSeq" id="WP_261954308.1">
    <property type="nucleotide sequence ID" value="NZ_AP026073.1"/>
</dbReference>